<keyword evidence="3" id="KW-1185">Reference proteome</keyword>
<evidence type="ECO:0000256" key="1">
    <source>
        <dbReference type="SAM" id="MobiDB-lite"/>
    </source>
</evidence>
<sequence>MAAKHVAQGINSEVASHLAESMSAPPMPAPAVVAMTLGSAQAPTWPDGSGKAKHPKEHVTNLGRGGQQAAVTATHRTGRPQMPHSS</sequence>
<feature type="region of interest" description="Disordered" evidence="1">
    <location>
        <begin position="40"/>
        <end position="86"/>
    </location>
</feature>
<dbReference type="RefSeq" id="WP_133203439.1">
    <property type="nucleotide sequence ID" value="NZ_SMRU01000006.1"/>
</dbReference>
<reference evidence="2 3" key="1">
    <citation type="submission" date="2019-03" db="EMBL/GenBank/DDBJ databases">
        <title>Whole genome sequence of Arthrobacter sp JH1-1.</title>
        <authorList>
            <person name="Trinh H.N."/>
        </authorList>
    </citation>
    <scope>NUCLEOTIDE SEQUENCE [LARGE SCALE GENOMIC DNA]</scope>
    <source>
        <strain evidence="2 3">JH1-1</strain>
    </source>
</reference>
<dbReference type="EMBL" id="SMRU01000006">
    <property type="protein sequence ID" value="TDF98454.1"/>
    <property type="molecule type" value="Genomic_DNA"/>
</dbReference>
<accession>A0A4V2ZTU1</accession>
<gene>
    <name evidence="2" type="ORF">E1809_06670</name>
</gene>
<dbReference type="AlphaFoldDB" id="A0A4V2ZTU1"/>
<protein>
    <submittedName>
        <fullName evidence="2">Uncharacterized protein</fullName>
    </submittedName>
</protein>
<proteinExistence type="predicted"/>
<evidence type="ECO:0000313" key="3">
    <source>
        <dbReference type="Proteomes" id="UP000295511"/>
    </source>
</evidence>
<comment type="caution">
    <text evidence="2">The sequence shown here is derived from an EMBL/GenBank/DDBJ whole genome shotgun (WGS) entry which is preliminary data.</text>
</comment>
<evidence type="ECO:0000313" key="2">
    <source>
        <dbReference type="EMBL" id="TDF98454.1"/>
    </source>
</evidence>
<dbReference type="Proteomes" id="UP000295511">
    <property type="component" value="Unassembled WGS sequence"/>
</dbReference>
<dbReference type="OrthoDB" id="4964949at2"/>
<name>A0A4V2ZTU1_9MICC</name>
<organism evidence="2 3">
    <name type="scientific">Arthrobacter terricola</name>
    <dbReference type="NCBI Taxonomy" id="2547396"/>
    <lineage>
        <taxon>Bacteria</taxon>
        <taxon>Bacillati</taxon>
        <taxon>Actinomycetota</taxon>
        <taxon>Actinomycetes</taxon>
        <taxon>Micrococcales</taxon>
        <taxon>Micrococcaceae</taxon>
        <taxon>Arthrobacter</taxon>
    </lineage>
</organism>